<dbReference type="Pfam" id="PF15055">
    <property type="entry name" value="DMAC1_Dmo2"/>
    <property type="match status" value="1"/>
</dbReference>
<dbReference type="VEuPathDB" id="VectorBase:MDOA016286"/>
<name>A0A1I8NJR4_MUSDO</name>
<organism evidence="3">
    <name type="scientific">Musca domestica</name>
    <name type="common">House fly</name>
    <dbReference type="NCBI Taxonomy" id="7370"/>
    <lineage>
        <taxon>Eukaryota</taxon>
        <taxon>Metazoa</taxon>
        <taxon>Ecdysozoa</taxon>
        <taxon>Arthropoda</taxon>
        <taxon>Hexapoda</taxon>
        <taxon>Insecta</taxon>
        <taxon>Pterygota</taxon>
        <taxon>Neoptera</taxon>
        <taxon>Endopterygota</taxon>
        <taxon>Diptera</taxon>
        <taxon>Brachycera</taxon>
        <taxon>Muscomorpha</taxon>
        <taxon>Muscoidea</taxon>
        <taxon>Muscidae</taxon>
        <taxon>Musca</taxon>
    </lineage>
</organism>
<dbReference type="AlphaFoldDB" id="A0A1I8NJR4"/>
<sequence>MSNQTEDCLPCRLISGFGVMGMGAYIFHQAGRRKPMERNIMKIISISAVMLGAARLLNMEFLKSTKSDQS</sequence>
<keyword evidence="1" id="KW-0472">Membrane</keyword>
<dbReference type="EnsemblMetazoa" id="MDOA016286-RA">
    <property type="protein sequence ID" value="MDOA016286-PA"/>
    <property type="gene ID" value="MDOA016286"/>
</dbReference>
<feature type="transmembrane region" description="Helical" evidence="1">
    <location>
        <begin position="40"/>
        <end position="57"/>
    </location>
</feature>
<gene>
    <name evidence="3" type="primary">105261506</name>
</gene>
<accession>A0A1I8NJR4</accession>
<feature type="transmembrane region" description="Helical" evidence="1">
    <location>
        <begin position="12"/>
        <end position="28"/>
    </location>
</feature>
<protein>
    <recommendedName>
        <fullName evidence="2">Distal membrane-arm assembly complex protein 1-like domain-containing protein</fullName>
    </recommendedName>
</protein>
<proteinExistence type="predicted"/>
<keyword evidence="1" id="KW-1133">Transmembrane helix</keyword>
<evidence type="ECO:0000313" key="3">
    <source>
        <dbReference type="EnsemblMetazoa" id="MDOA016286-PA"/>
    </source>
</evidence>
<reference evidence="3" key="1">
    <citation type="submission" date="2020-05" db="UniProtKB">
        <authorList>
            <consortium name="EnsemblMetazoa"/>
        </authorList>
    </citation>
    <scope>IDENTIFICATION</scope>
    <source>
        <strain evidence="3">Aabys</strain>
    </source>
</reference>
<feature type="domain" description="Distal membrane-arm assembly complex protein 1-like" evidence="2">
    <location>
        <begin position="7"/>
        <end position="52"/>
    </location>
</feature>
<dbReference type="InterPro" id="IPR028036">
    <property type="entry name" value="DMAC1-like_dom"/>
</dbReference>
<keyword evidence="1" id="KW-0812">Transmembrane</keyword>
<evidence type="ECO:0000256" key="1">
    <source>
        <dbReference type="SAM" id="Phobius"/>
    </source>
</evidence>
<evidence type="ECO:0000259" key="2">
    <source>
        <dbReference type="Pfam" id="PF15055"/>
    </source>
</evidence>